<gene>
    <name evidence="1" type="ORF">MFIFM68171_02098</name>
</gene>
<organism evidence="1 2">
    <name type="scientific">Madurella fahalii</name>
    <dbReference type="NCBI Taxonomy" id="1157608"/>
    <lineage>
        <taxon>Eukaryota</taxon>
        <taxon>Fungi</taxon>
        <taxon>Dikarya</taxon>
        <taxon>Ascomycota</taxon>
        <taxon>Pezizomycotina</taxon>
        <taxon>Sordariomycetes</taxon>
        <taxon>Sordariomycetidae</taxon>
        <taxon>Sordariales</taxon>
        <taxon>Sordariales incertae sedis</taxon>
        <taxon>Madurella</taxon>
    </lineage>
</organism>
<evidence type="ECO:0000313" key="1">
    <source>
        <dbReference type="EMBL" id="GAB1311888.1"/>
    </source>
</evidence>
<dbReference type="Proteomes" id="UP001628179">
    <property type="component" value="Unassembled WGS sequence"/>
</dbReference>
<keyword evidence="2" id="KW-1185">Reference proteome</keyword>
<evidence type="ECO:0000313" key="2">
    <source>
        <dbReference type="Proteomes" id="UP001628179"/>
    </source>
</evidence>
<dbReference type="EMBL" id="BAAFSV010000001">
    <property type="protein sequence ID" value="GAB1311888.1"/>
    <property type="molecule type" value="Genomic_DNA"/>
</dbReference>
<comment type="caution">
    <text evidence="1">The sequence shown here is derived from an EMBL/GenBank/DDBJ whole genome shotgun (WGS) entry which is preliminary data.</text>
</comment>
<reference evidence="1 2" key="1">
    <citation type="submission" date="2024-09" db="EMBL/GenBank/DDBJ databases">
        <title>Itraconazole resistance in Madurella fahalii resulting from another homologue of gene encoding cytochrome P450 14-alpha sterol demethylase (CYP51).</title>
        <authorList>
            <person name="Yoshioka I."/>
            <person name="Fahal A.H."/>
            <person name="Kaneko S."/>
            <person name="Yaguchi T."/>
        </authorList>
    </citation>
    <scope>NUCLEOTIDE SEQUENCE [LARGE SCALE GENOMIC DNA]</scope>
    <source>
        <strain evidence="1 2">IFM 68171</strain>
    </source>
</reference>
<protein>
    <submittedName>
        <fullName evidence="1">Uncharacterized protein</fullName>
    </submittedName>
</protein>
<sequence length="99" mass="11377">MPVHVIIGLQDPDTEEWKPIYIDVNKLIKGAHGEYMPRESICLWYEEKDRTSTVIDNQGTPSTTFDMTGIYQHYFMYDAGNAKWLDQNVPFPPGGPKVE</sequence>
<dbReference type="RefSeq" id="XP_070913621.1">
    <property type="nucleotide sequence ID" value="XM_071057520.1"/>
</dbReference>
<dbReference type="GeneID" id="98172843"/>
<accession>A0ABQ0G297</accession>
<name>A0ABQ0G297_9PEZI</name>
<proteinExistence type="predicted"/>